<dbReference type="PANTHER" id="PTHR36576">
    <property type="entry name" value="UPF0654 PROTEIN C11D3.01C-RELATED"/>
    <property type="match status" value="1"/>
</dbReference>
<evidence type="ECO:0008006" key="4">
    <source>
        <dbReference type="Google" id="ProtNLM"/>
    </source>
</evidence>
<gene>
    <name evidence="2" type="ORF">D9619_009767</name>
</gene>
<evidence type="ECO:0000256" key="1">
    <source>
        <dbReference type="SAM" id="MobiDB-lite"/>
    </source>
</evidence>
<evidence type="ECO:0000313" key="3">
    <source>
        <dbReference type="Proteomes" id="UP000567179"/>
    </source>
</evidence>
<dbReference type="PANTHER" id="PTHR36576:SF1">
    <property type="entry name" value="UPF0654 PROTEIN C11D3.01C-RELATED"/>
    <property type="match status" value="1"/>
</dbReference>
<dbReference type="AlphaFoldDB" id="A0A8H5BLN2"/>
<comment type="caution">
    <text evidence="2">The sequence shown here is derived from an EMBL/GenBank/DDBJ whole genome shotgun (WGS) entry which is preliminary data.</text>
</comment>
<dbReference type="OrthoDB" id="5419162at2759"/>
<organism evidence="2 3">
    <name type="scientific">Psilocybe cf. subviscida</name>
    <dbReference type="NCBI Taxonomy" id="2480587"/>
    <lineage>
        <taxon>Eukaryota</taxon>
        <taxon>Fungi</taxon>
        <taxon>Dikarya</taxon>
        <taxon>Basidiomycota</taxon>
        <taxon>Agaricomycotina</taxon>
        <taxon>Agaricomycetes</taxon>
        <taxon>Agaricomycetidae</taxon>
        <taxon>Agaricales</taxon>
        <taxon>Agaricineae</taxon>
        <taxon>Strophariaceae</taxon>
        <taxon>Psilocybe</taxon>
    </lineage>
</organism>
<keyword evidence="3" id="KW-1185">Reference proteome</keyword>
<evidence type="ECO:0000313" key="2">
    <source>
        <dbReference type="EMBL" id="KAF5325431.1"/>
    </source>
</evidence>
<protein>
    <recommendedName>
        <fullName evidence="4">Conidiation-specific protein 6</fullName>
    </recommendedName>
</protein>
<dbReference type="InterPro" id="IPR052670">
    <property type="entry name" value="UPF0654_domain"/>
</dbReference>
<dbReference type="Pfam" id="PF10346">
    <property type="entry name" value="Con-6"/>
    <property type="match status" value="2"/>
</dbReference>
<dbReference type="Proteomes" id="UP000567179">
    <property type="component" value="Unassembled WGS sequence"/>
</dbReference>
<feature type="compositionally biased region" description="Basic and acidic residues" evidence="1">
    <location>
        <begin position="28"/>
        <end position="41"/>
    </location>
</feature>
<accession>A0A8H5BLN2</accession>
<proteinExistence type="predicted"/>
<dbReference type="GO" id="GO:0005737">
    <property type="term" value="C:cytoplasm"/>
    <property type="evidence" value="ECO:0007669"/>
    <property type="project" value="TreeGrafter"/>
</dbReference>
<reference evidence="2 3" key="1">
    <citation type="journal article" date="2020" name="ISME J.">
        <title>Uncovering the hidden diversity of litter-decomposition mechanisms in mushroom-forming fungi.</title>
        <authorList>
            <person name="Floudas D."/>
            <person name="Bentzer J."/>
            <person name="Ahren D."/>
            <person name="Johansson T."/>
            <person name="Persson P."/>
            <person name="Tunlid A."/>
        </authorList>
    </citation>
    <scope>NUCLEOTIDE SEQUENCE [LARGE SCALE GENOMIC DNA]</scope>
    <source>
        <strain evidence="2 3">CBS 101986</strain>
    </source>
</reference>
<dbReference type="InterPro" id="IPR018824">
    <property type="entry name" value="Conidiation-specific_6"/>
</dbReference>
<sequence length="135" mass="14189">MSGSGYSHEEHVAAGLKASMHNPNVSDNAKDRSARRLREMGASDEAATKTSSKKGPSKASVSHIDDTAEVEAGGDLGGDFLGQKAGAHPDKSSHKAQVHQHRVISGYKATLKNPRVSESAKSNAREQLEALGVSE</sequence>
<name>A0A8H5BLN2_9AGAR</name>
<feature type="region of interest" description="Disordered" evidence="1">
    <location>
        <begin position="1"/>
        <end position="135"/>
    </location>
</feature>
<dbReference type="EMBL" id="JAACJJ010000015">
    <property type="protein sequence ID" value="KAF5325431.1"/>
    <property type="molecule type" value="Genomic_DNA"/>
</dbReference>